<accession>A0ABY4HDX4</accession>
<dbReference type="Proteomes" id="UP000830326">
    <property type="component" value="Chromosome"/>
</dbReference>
<proteinExistence type="predicted"/>
<gene>
    <name evidence="1" type="ORF">MUO15_02825</name>
</gene>
<sequence length="290" mass="34008">MGAYWFNVHTLKGNQAFTRQLSVDKQYFSKRTLWINDFKQMDATGFVATPGHVMLDLDKPLNCSPSPILDCHQYIQKGCTLLLIQFPIKTSFHFKSMYQQFVEQFKHLPIDYMIVPTISPLVITQEMIRYFSRQSCPFILIDVEDERELDDAAWDWLVQAQALKRIPLALLVKNRRIRERIHDKLWVNISDRYGIIRVTDPLTEAPLSKSNLKDSGIFPYKGGFMNHSYADYNLYYDEEGLMVDDHAEFRYHDAVPNITVMRGRVVQVNQEIQYLEPGIHYKGSIYQHFV</sequence>
<dbReference type="EMBL" id="CP095075">
    <property type="protein sequence ID" value="UOR12468.1"/>
    <property type="molecule type" value="Genomic_DNA"/>
</dbReference>
<evidence type="ECO:0000313" key="2">
    <source>
        <dbReference type="Proteomes" id="UP000830326"/>
    </source>
</evidence>
<keyword evidence="2" id="KW-1185">Reference proteome</keyword>
<protein>
    <submittedName>
        <fullName evidence="1">Uncharacterized protein</fullName>
    </submittedName>
</protein>
<organism evidence="1 2">
    <name type="scientific">Halobacillus amylolyticus</name>
    <dbReference type="NCBI Taxonomy" id="2932259"/>
    <lineage>
        <taxon>Bacteria</taxon>
        <taxon>Bacillati</taxon>
        <taxon>Bacillota</taxon>
        <taxon>Bacilli</taxon>
        <taxon>Bacillales</taxon>
        <taxon>Bacillaceae</taxon>
        <taxon>Halobacillus</taxon>
    </lineage>
</organism>
<name>A0ABY4HDX4_9BACI</name>
<dbReference type="RefSeq" id="WP_245033268.1">
    <property type="nucleotide sequence ID" value="NZ_CP095075.1"/>
</dbReference>
<evidence type="ECO:0000313" key="1">
    <source>
        <dbReference type="EMBL" id="UOR12468.1"/>
    </source>
</evidence>
<reference evidence="1" key="1">
    <citation type="submission" date="2022-04" db="EMBL/GenBank/DDBJ databases">
        <title>Halobacillus sp. isolated from saltern.</title>
        <authorList>
            <person name="Won M."/>
            <person name="Lee C.-M."/>
            <person name="Woen H.-Y."/>
            <person name="Kwon S.-W."/>
        </authorList>
    </citation>
    <scope>NUCLEOTIDE SEQUENCE</scope>
    <source>
        <strain evidence="1">SSHM10-5</strain>
    </source>
</reference>